<comment type="caution">
    <text evidence="1">The sequence shown here is derived from an EMBL/GenBank/DDBJ whole genome shotgun (WGS) entry which is preliminary data.</text>
</comment>
<evidence type="ECO:0000313" key="1">
    <source>
        <dbReference type="EMBL" id="KAJ8892262.1"/>
    </source>
</evidence>
<name>A0ABQ9I6J1_9NEOP</name>
<keyword evidence="2" id="KW-1185">Reference proteome</keyword>
<organism evidence="1 2">
    <name type="scientific">Dryococelus australis</name>
    <dbReference type="NCBI Taxonomy" id="614101"/>
    <lineage>
        <taxon>Eukaryota</taxon>
        <taxon>Metazoa</taxon>
        <taxon>Ecdysozoa</taxon>
        <taxon>Arthropoda</taxon>
        <taxon>Hexapoda</taxon>
        <taxon>Insecta</taxon>
        <taxon>Pterygota</taxon>
        <taxon>Neoptera</taxon>
        <taxon>Polyneoptera</taxon>
        <taxon>Phasmatodea</taxon>
        <taxon>Verophasmatodea</taxon>
        <taxon>Anareolatae</taxon>
        <taxon>Phasmatidae</taxon>
        <taxon>Eurycanthinae</taxon>
        <taxon>Dryococelus</taxon>
    </lineage>
</organism>
<proteinExistence type="predicted"/>
<gene>
    <name evidence="1" type="ORF">PR048_004842</name>
</gene>
<protein>
    <submittedName>
        <fullName evidence="1">Uncharacterized protein</fullName>
    </submittedName>
</protein>
<accession>A0ABQ9I6J1</accession>
<reference evidence="1 2" key="1">
    <citation type="submission" date="2023-02" db="EMBL/GenBank/DDBJ databases">
        <title>LHISI_Scaffold_Assembly.</title>
        <authorList>
            <person name="Stuart O.P."/>
            <person name="Cleave R."/>
            <person name="Magrath M.J.L."/>
            <person name="Mikheyev A.S."/>
        </authorList>
    </citation>
    <scope>NUCLEOTIDE SEQUENCE [LARGE SCALE GENOMIC DNA]</scope>
    <source>
        <strain evidence="1">Daus_M_001</strain>
        <tissue evidence="1">Leg muscle</tissue>
    </source>
</reference>
<evidence type="ECO:0000313" key="2">
    <source>
        <dbReference type="Proteomes" id="UP001159363"/>
    </source>
</evidence>
<dbReference type="EMBL" id="JARBHB010000002">
    <property type="protein sequence ID" value="KAJ8892262.1"/>
    <property type="molecule type" value="Genomic_DNA"/>
</dbReference>
<dbReference type="Proteomes" id="UP001159363">
    <property type="component" value="Chromosome 2"/>
</dbReference>
<sequence>MEVLHITAKLTKHLKPWLQGLTCVALQRILLCMPMLTQIDVYYQGQYSTYSLAVHNVSNNTSSMFFWYESVTNRGCKEISLCILKYVTITLKPLSRGQEEKLIVWSDRFTGQNNNWNILKLYQYLITLGYYSKMFNHGPQFLAVGSGFGPYRTC</sequence>